<protein>
    <submittedName>
        <fullName evidence="2">Uncharacterized protein</fullName>
    </submittedName>
</protein>
<proteinExistence type="evidence at transcript level"/>
<evidence type="ECO:0000313" key="2">
    <source>
        <dbReference type="EMBL" id="JAG92604.1"/>
    </source>
</evidence>
<name>A0A0C9S5F2_AMBAM</name>
<organism evidence="2">
    <name type="scientific">Amblyomma americanum</name>
    <name type="common">Lone star tick</name>
    <dbReference type="NCBI Taxonomy" id="6943"/>
    <lineage>
        <taxon>Eukaryota</taxon>
        <taxon>Metazoa</taxon>
        <taxon>Ecdysozoa</taxon>
        <taxon>Arthropoda</taxon>
        <taxon>Chelicerata</taxon>
        <taxon>Arachnida</taxon>
        <taxon>Acari</taxon>
        <taxon>Parasitiformes</taxon>
        <taxon>Ixodida</taxon>
        <taxon>Ixodoidea</taxon>
        <taxon>Ixodidae</taxon>
        <taxon>Amblyomminae</taxon>
        <taxon>Amblyomma</taxon>
    </lineage>
</organism>
<keyword evidence="1" id="KW-0732">Signal</keyword>
<sequence length="238" mass="27045">MNPKIAVGVLALTVAAVLTPVQGKTVDLTKRAMEYIQRLNQTMQNITTWSLTQDDVISATNDRDIIKHGIKANVEAATCTPNLKDYEDIHPNVEKISFWVTIINPLHTPFNIFTNITILQLSKQQVKKTNVTFCISSRTRFPLGNGWKKKLHDTEGIIMGTEVCQLSAKVVLKGFFVFETMSADGNETKLHTVKIEELQDESIGLKQHGDTLEYVFHGRLVRRMFIRRSTTFRQSLLW</sequence>
<feature type="signal peptide" evidence="1">
    <location>
        <begin position="1"/>
        <end position="23"/>
    </location>
</feature>
<evidence type="ECO:0000256" key="1">
    <source>
        <dbReference type="SAM" id="SignalP"/>
    </source>
</evidence>
<dbReference type="AlphaFoldDB" id="A0A0C9S5F2"/>
<feature type="chain" id="PRO_5002219640" evidence="1">
    <location>
        <begin position="24"/>
        <end position="238"/>
    </location>
</feature>
<accession>A0A0C9S5F2</accession>
<dbReference type="EMBL" id="GBZX01000136">
    <property type="protein sequence ID" value="JAG92604.1"/>
    <property type="molecule type" value="mRNA"/>
</dbReference>
<reference evidence="2" key="1">
    <citation type="journal article" date="2015" name="PLoS ONE">
        <title>An Insight into the Sialome of the Lone Star Tick, Amblyomma americanum, with a Glimpse on Its Time Dependent Gene Expression.</title>
        <authorList>
            <person name="Karim S."/>
            <person name="Ribeiro J.M."/>
        </authorList>
    </citation>
    <scope>NUCLEOTIDE SEQUENCE</scope>
    <source>
        <tissue evidence="2">Salivary gland</tissue>
    </source>
</reference>